<sequence>MPATDGDRPLIVQLAGTRASRVPTSCLALSPSECKQQTQSRGGGRMGAHPSGAARTRRAIPGSGPCAPACPSFRSTPRVRHGRQCGTETRPARTSSNARQTSLMADTTRSASPGMHQGPLRSDAERARRAVRRLSS</sequence>
<name>A0A1R4I6D8_9ACTN</name>
<proteinExistence type="predicted"/>
<dbReference type="AlphaFoldDB" id="A0A1R4I6D8"/>
<keyword evidence="3" id="KW-1185">Reference proteome</keyword>
<organism evidence="2 3">
    <name type="scientific">Luteococcus japonicus LSP_Lj1</name>
    <dbReference type="NCBI Taxonomy" id="1255658"/>
    <lineage>
        <taxon>Bacteria</taxon>
        <taxon>Bacillati</taxon>
        <taxon>Actinomycetota</taxon>
        <taxon>Actinomycetes</taxon>
        <taxon>Propionibacteriales</taxon>
        <taxon>Propionibacteriaceae</taxon>
        <taxon>Luteococcus</taxon>
    </lineage>
</organism>
<reference evidence="2 3" key="1">
    <citation type="submission" date="2017-02" db="EMBL/GenBank/DDBJ databases">
        <authorList>
            <person name="Peterson S.W."/>
        </authorList>
    </citation>
    <scope>NUCLEOTIDE SEQUENCE [LARGE SCALE GENOMIC DNA]</scope>
    <source>
        <strain evidence="2 3">LSP_Lj1</strain>
    </source>
</reference>
<dbReference type="EMBL" id="FUKQ01000001">
    <property type="protein sequence ID" value="SJN15441.1"/>
    <property type="molecule type" value="Genomic_DNA"/>
</dbReference>
<evidence type="ECO:0000313" key="2">
    <source>
        <dbReference type="EMBL" id="SJN15441.1"/>
    </source>
</evidence>
<feature type="region of interest" description="Disordered" evidence="1">
    <location>
        <begin position="29"/>
        <end position="136"/>
    </location>
</feature>
<accession>A0A1R4I6D8</accession>
<gene>
    <name evidence="2" type="ORF">FM114_00105</name>
</gene>
<dbReference type="Proteomes" id="UP000188342">
    <property type="component" value="Unassembled WGS sequence"/>
</dbReference>
<protein>
    <submittedName>
        <fullName evidence="2">Uncharacterized protein</fullName>
    </submittedName>
</protein>
<evidence type="ECO:0000256" key="1">
    <source>
        <dbReference type="SAM" id="MobiDB-lite"/>
    </source>
</evidence>
<feature type="compositionally biased region" description="Polar residues" evidence="1">
    <location>
        <begin position="92"/>
        <end position="111"/>
    </location>
</feature>
<evidence type="ECO:0000313" key="3">
    <source>
        <dbReference type="Proteomes" id="UP000188342"/>
    </source>
</evidence>